<evidence type="ECO:0000313" key="15">
    <source>
        <dbReference type="Proteomes" id="UP000033057"/>
    </source>
</evidence>
<dbReference type="OMA" id="GMDACVP"/>
<dbReference type="Proteomes" id="UP000282269">
    <property type="component" value="Chromosome"/>
</dbReference>
<dbReference type="InterPro" id="IPR002220">
    <property type="entry name" value="DapA-like"/>
</dbReference>
<dbReference type="GeneID" id="7808682"/>
<dbReference type="Proteomes" id="UP000269431">
    <property type="component" value="Chromosome"/>
</dbReference>
<evidence type="ECO:0000256" key="2">
    <source>
        <dbReference type="PIRSR" id="PIRSR001365-1"/>
    </source>
</evidence>
<dbReference type="Proteomes" id="UP000594632">
    <property type="component" value="Chromosome"/>
</dbReference>
<name>A0A0E3MF55_SACSO</name>
<dbReference type="KEGG" id="ssol:SULB_0850"/>
<evidence type="ECO:0000313" key="23">
    <source>
        <dbReference type="Proteomes" id="UP000278715"/>
    </source>
</evidence>
<dbReference type="EMBL" id="CP011055">
    <property type="protein sequence ID" value="AKA73208.1"/>
    <property type="molecule type" value="Genomic_DNA"/>
</dbReference>
<reference evidence="15 16" key="1">
    <citation type="journal article" date="2015" name="Genome Announc.">
        <title>Complete Genome Sequence of Sulfolobus solfataricus Strain 98/2 and Evolved Derivatives.</title>
        <authorList>
            <person name="McCarthy S."/>
            <person name="Gradnigo J."/>
            <person name="Johnson T."/>
            <person name="Payne S."/>
            <person name="Lipzen A."/>
            <person name="Martin J."/>
            <person name="Schackwitz W."/>
            <person name="Moriyama E."/>
            <person name="Blum P."/>
        </authorList>
    </citation>
    <scope>NUCLEOTIDE SEQUENCE [LARGE SCALE GENOMIC DNA]</scope>
    <source>
        <strain evidence="15">98/2 SULC</strain>
        <strain evidence="4">SARC-B</strain>
        <strain evidence="5">SARC-C</strain>
        <strain evidence="6 17">SULA</strain>
        <strain evidence="16">SULB</strain>
    </source>
</reference>
<evidence type="ECO:0000313" key="18">
    <source>
        <dbReference type="Proteomes" id="UP000267993"/>
    </source>
</evidence>
<evidence type="ECO:0000313" key="11">
    <source>
        <dbReference type="EMBL" id="AZF78148.1"/>
    </source>
</evidence>
<dbReference type="Pfam" id="PF00701">
    <property type="entry name" value="DHDPS"/>
    <property type="match status" value="1"/>
</dbReference>
<dbReference type="RefSeq" id="WP_009990871.1">
    <property type="nucleotide sequence ID" value="NZ_CP011055.2"/>
</dbReference>
<reference evidence="18 19" key="2">
    <citation type="journal article" date="2018" name="Proc. Natl. Acad. Sci. U.S.A.">
        <title>Nonmutational mechanism of inheritance in the Archaeon Sulfolobus solfataricus.</title>
        <authorList>
            <person name="Payne S."/>
            <person name="McCarthy S."/>
            <person name="Johnson T."/>
            <person name="North E."/>
            <person name="Blum P."/>
        </authorList>
    </citation>
    <scope>NUCLEOTIDE SEQUENCE [LARGE SCALE GENOMIC DNA]</scope>
    <source>
        <strain evidence="8 18">SARC-H</strain>
        <strain evidence="9 22">SARC-I</strain>
        <strain evidence="11 23">SARC-N</strain>
        <strain evidence="12 24">SARC-O</strain>
        <strain evidence="13 19">SUL120</strain>
        <strain evidence="7 20">SULG</strain>
        <strain evidence="10 21">SULM</strain>
    </source>
</reference>
<protein>
    <submittedName>
        <fullName evidence="6">Dihydrodipicolinate synthase family protein</fullName>
    </submittedName>
</protein>
<dbReference type="PANTHER" id="PTHR12128">
    <property type="entry name" value="DIHYDRODIPICOLINATE SYNTHASE"/>
    <property type="match status" value="1"/>
</dbReference>
<dbReference type="PIRSF" id="PIRSF001365">
    <property type="entry name" value="DHDPS"/>
    <property type="match status" value="1"/>
</dbReference>
<evidence type="ECO:0000313" key="24">
    <source>
        <dbReference type="Proteomes" id="UP000282269"/>
    </source>
</evidence>
<dbReference type="Proteomes" id="UP000033106">
    <property type="component" value="Chromosome"/>
</dbReference>
<dbReference type="Proteomes" id="UP000267993">
    <property type="component" value="Chromosome"/>
</dbReference>
<dbReference type="EMBL" id="CP033237">
    <property type="protein sequence ID" value="AZF72916.1"/>
    <property type="molecule type" value="Genomic_DNA"/>
</dbReference>
<evidence type="ECO:0000313" key="4">
    <source>
        <dbReference type="EMBL" id="AKA73208.1"/>
    </source>
</evidence>
<dbReference type="Proteomes" id="UP000033085">
    <property type="component" value="Chromosome"/>
</dbReference>
<evidence type="ECO:0000313" key="14">
    <source>
        <dbReference type="EMBL" id="QPG50188.1"/>
    </source>
</evidence>
<dbReference type="EMBL" id="CP033238">
    <property type="protein sequence ID" value="AZF75540.1"/>
    <property type="molecule type" value="Genomic_DNA"/>
</dbReference>
<proteinExistence type="predicted"/>
<dbReference type="KEGG" id="ssof:SULC_0849"/>
<dbReference type="GO" id="GO:0008840">
    <property type="term" value="F:4-hydroxy-tetrahydrodipicolinate synthase activity"/>
    <property type="evidence" value="ECO:0007669"/>
    <property type="project" value="TreeGrafter"/>
</dbReference>
<evidence type="ECO:0000313" key="21">
    <source>
        <dbReference type="Proteomes" id="UP000273443"/>
    </source>
</evidence>
<accession>A0A0E3MF55</accession>
<gene>
    <name evidence="14" type="ORF">HFC64_10600</name>
    <name evidence="6" type="ORF">SULA_0848</name>
    <name evidence="4" type="ORF">SULB_0850</name>
    <name evidence="5" type="ORF">SULC_0849</name>
    <name evidence="7" type="ORF">SULG_04125</name>
    <name evidence="8" type="ORF">SULH_04125</name>
    <name evidence="9" type="ORF">SULI_04125</name>
    <name evidence="10" type="ORF">SULM_04125</name>
    <name evidence="11" type="ORF">SULN_04125</name>
    <name evidence="12" type="ORF">SULO_04135</name>
    <name evidence="13" type="ORF">SULZ_04370</name>
</gene>
<evidence type="ECO:0000313" key="12">
    <source>
        <dbReference type="EMBL" id="AZF80753.1"/>
    </source>
</evidence>
<evidence type="ECO:0000313" key="13">
    <source>
        <dbReference type="EMBL" id="AZF83392.1"/>
    </source>
</evidence>
<keyword evidence="1" id="KW-0456">Lyase</keyword>
<sequence>MRLEGVVVPLITPFLEDYSIDKEGLKWLVSYLSENGVNGIFVNSSVGEFASLTLDEMKLVTKIALDSRKSYSTLIFAGASTNFTEETIKLAKDFKDMGVDAIVVMAPYFFKVREKELLDHFSMIAEKVDLPIIIYNIPLFTGIDIPISVYKMLVSQHSNIIGTKVTLDSLIFFKKLISEIREIRKDFSILTGFDEYLLPLLYMGGNGGVMGLANAIPKLHLKVYESWKNGNLSDANKYWRNVLNLTDIYDYCNSYTASIKLLLKVLNMPIKNVVRPPLSICEEESKIRGMIKDLSSFLTNSK</sequence>
<evidence type="ECO:0000313" key="5">
    <source>
        <dbReference type="EMBL" id="AKA75908.1"/>
    </source>
</evidence>
<evidence type="ECO:0000313" key="9">
    <source>
        <dbReference type="EMBL" id="AZF72916.1"/>
    </source>
</evidence>
<dbReference type="SUPFAM" id="SSF51569">
    <property type="entry name" value="Aldolase"/>
    <property type="match status" value="1"/>
</dbReference>
<dbReference type="Proteomes" id="UP000278715">
    <property type="component" value="Chromosome"/>
</dbReference>
<dbReference type="EMBL" id="CP050869">
    <property type="protein sequence ID" value="QPG50188.1"/>
    <property type="molecule type" value="Genomic_DNA"/>
</dbReference>
<dbReference type="Gene3D" id="3.20.20.70">
    <property type="entry name" value="Aldolase class I"/>
    <property type="match status" value="1"/>
</dbReference>
<organism evidence="6 17">
    <name type="scientific">Saccharolobus solfataricus</name>
    <name type="common">Sulfolobus solfataricus</name>
    <dbReference type="NCBI Taxonomy" id="2287"/>
    <lineage>
        <taxon>Archaea</taxon>
        <taxon>Thermoproteota</taxon>
        <taxon>Thermoprotei</taxon>
        <taxon>Sulfolobales</taxon>
        <taxon>Sulfolobaceae</taxon>
        <taxon>Saccharolobus</taxon>
    </lineage>
</organism>
<dbReference type="PATRIC" id="fig|2287.6.peg.897"/>
<dbReference type="Proteomes" id="UP000033057">
    <property type="component" value="Chromosome"/>
</dbReference>
<evidence type="ECO:0000313" key="6">
    <source>
        <dbReference type="EMBL" id="AKA78600.1"/>
    </source>
</evidence>
<evidence type="ECO:0000313" key="8">
    <source>
        <dbReference type="EMBL" id="AZF70296.1"/>
    </source>
</evidence>
<evidence type="ECO:0000313" key="25">
    <source>
        <dbReference type="Proteomes" id="UP000594632"/>
    </source>
</evidence>
<dbReference type="EMBL" id="CP011057">
    <property type="protein sequence ID" value="AKA78600.1"/>
    <property type="molecule type" value="Genomic_DNA"/>
</dbReference>
<dbReference type="GO" id="GO:0008675">
    <property type="term" value="F:2-dehydro-3-deoxy-phosphogluconate aldolase activity"/>
    <property type="evidence" value="ECO:0007669"/>
    <property type="project" value="UniProtKB-ARBA"/>
</dbReference>
<dbReference type="CDD" id="cd00408">
    <property type="entry name" value="DHDPS-like"/>
    <property type="match status" value="1"/>
</dbReference>
<feature type="active site" description="Proton donor/acceptor" evidence="2">
    <location>
        <position position="135"/>
    </location>
</feature>
<evidence type="ECO:0000256" key="1">
    <source>
        <dbReference type="ARBA" id="ARBA00023239"/>
    </source>
</evidence>
<dbReference type="EMBL" id="CP033236">
    <property type="protein sequence ID" value="AZF70296.1"/>
    <property type="molecule type" value="Genomic_DNA"/>
</dbReference>
<evidence type="ECO:0000313" key="19">
    <source>
        <dbReference type="Proteomes" id="UP000269431"/>
    </source>
</evidence>
<evidence type="ECO:0000256" key="3">
    <source>
        <dbReference type="PIRSR" id="PIRSR001365-2"/>
    </source>
</evidence>
<dbReference type="AlphaFoldDB" id="A0A0E3MF55"/>
<dbReference type="EMBL" id="CP011056">
    <property type="protein sequence ID" value="AKA75908.1"/>
    <property type="molecule type" value="Genomic_DNA"/>
</dbReference>
<dbReference type="EMBL" id="CP033240">
    <property type="protein sequence ID" value="AZF80753.1"/>
    <property type="molecule type" value="Genomic_DNA"/>
</dbReference>
<dbReference type="EMBL" id="CP033241">
    <property type="protein sequence ID" value="AZF83392.1"/>
    <property type="molecule type" value="Genomic_DNA"/>
</dbReference>
<dbReference type="EMBL" id="CP033235">
    <property type="protein sequence ID" value="AZF67676.1"/>
    <property type="molecule type" value="Genomic_DNA"/>
</dbReference>
<feature type="binding site" evidence="3">
    <location>
        <position position="209"/>
    </location>
    <ligand>
        <name>pyruvate</name>
        <dbReference type="ChEBI" id="CHEBI:15361"/>
    </ligand>
</feature>
<reference evidence="6" key="3">
    <citation type="submission" date="2018-10" db="EMBL/GenBank/DDBJ databases">
        <authorList>
            <person name="McCarthy S."/>
            <person name="Gradnigo J."/>
            <person name="Johnson T."/>
            <person name="Payne S."/>
            <person name="Lipzen A."/>
            <person name="Schackwitz W."/>
            <person name="Martin J."/>
            <person name="Moriyama E."/>
            <person name="Blum P."/>
        </authorList>
    </citation>
    <scope>NUCLEOTIDE SEQUENCE</scope>
    <source>
        <strain evidence="4">SARC-B</strain>
        <strain evidence="5">SARC-C</strain>
        <strain evidence="6">SULA</strain>
    </source>
</reference>
<evidence type="ECO:0000313" key="22">
    <source>
        <dbReference type="Proteomes" id="UP000275843"/>
    </source>
</evidence>
<evidence type="ECO:0000313" key="20">
    <source>
        <dbReference type="Proteomes" id="UP000273194"/>
    </source>
</evidence>
<reference evidence="14 25" key="4">
    <citation type="journal article" date="2020" name="Nat. Commun.">
        <title>The structures of two archaeal type IV pili illuminate evolutionary relationships.</title>
        <authorList>
            <person name="Wang F."/>
            <person name="Baquero D.P."/>
            <person name="Su Z."/>
            <person name="Beltran L.C."/>
            <person name="Prangishvili D."/>
            <person name="Krupovic M."/>
            <person name="Egelman E.H."/>
        </authorList>
    </citation>
    <scope>NUCLEOTIDE SEQUENCE [LARGE SCALE GENOMIC DNA]</scope>
    <source>
        <strain evidence="14 25">POZ149</strain>
    </source>
</reference>
<dbReference type="PRINTS" id="PR00146">
    <property type="entry name" value="DHPICSNTHASE"/>
</dbReference>
<dbReference type="KEGG" id="ssoa:SULA_0848"/>
<evidence type="ECO:0000313" key="16">
    <source>
        <dbReference type="Proteomes" id="UP000033085"/>
    </source>
</evidence>
<dbReference type="InterPro" id="IPR013785">
    <property type="entry name" value="Aldolase_TIM"/>
</dbReference>
<dbReference type="EMBL" id="CP033239">
    <property type="protein sequence ID" value="AZF78148.1"/>
    <property type="molecule type" value="Genomic_DNA"/>
</dbReference>
<dbReference type="Proteomes" id="UP000273194">
    <property type="component" value="Chromosome"/>
</dbReference>
<evidence type="ECO:0000313" key="7">
    <source>
        <dbReference type="EMBL" id="AZF67676.1"/>
    </source>
</evidence>
<feature type="active site" description="Schiff-base intermediate with substrate" evidence="2">
    <location>
        <position position="164"/>
    </location>
</feature>
<dbReference type="Proteomes" id="UP000275843">
    <property type="component" value="Chromosome"/>
</dbReference>
<dbReference type="SMART" id="SM01130">
    <property type="entry name" value="DHDPS"/>
    <property type="match status" value="1"/>
</dbReference>
<dbReference type="Proteomes" id="UP000273443">
    <property type="component" value="Chromosome"/>
</dbReference>
<evidence type="ECO:0000313" key="17">
    <source>
        <dbReference type="Proteomes" id="UP000033106"/>
    </source>
</evidence>
<evidence type="ECO:0000313" key="10">
    <source>
        <dbReference type="EMBL" id="AZF75540.1"/>
    </source>
</evidence>
<dbReference type="PANTHER" id="PTHR12128:SF66">
    <property type="entry name" value="4-HYDROXY-2-OXOGLUTARATE ALDOLASE, MITOCHONDRIAL"/>
    <property type="match status" value="1"/>
</dbReference>